<evidence type="ECO:0000256" key="1">
    <source>
        <dbReference type="ARBA" id="ARBA00022801"/>
    </source>
</evidence>
<protein>
    <submittedName>
        <fullName evidence="3">Glycoside hydrolase family 88 protein</fullName>
    </submittedName>
</protein>
<dbReference type="PANTHER" id="PTHR36845">
    <property type="entry name" value="HYDROLASE, PUTATIVE (AFU_ORTHOLOGUE AFUA_7G05090)-RELATED"/>
    <property type="match status" value="1"/>
</dbReference>
<comment type="similarity">
    <text evidence="2">Belongs to the glycosyl hydrolase 88 family.</text>
</comment>
<dbReference type="GO" id="GO:0016787">
    <property type="term" value="F:hydrolase activity"/>
    <property type="evidence" value="ECO:0007669"/>
    <property type="project" value="UniProtKB-KW"/>
</dbReference>
<evidence type="ECO:0000256" key="2">
    <source>
        <dbReference type="ARBA" id="ARBA00038358"/>
    </source>
</evidence>
<dbReference type="Proteomes" id="UP001501004">
    <property type="component" value="Unassembled WGS sequence"/>
</dbReference>
<evidence type="ECO:0000313" key="3">
    <source>
        <dbReference type="EMBL" id="GAA3734676.1"/>
    </source>
</evidence>
<dbReference type="RefSeq" id="WP_344754038.1">
    <property type="nucleotide sequence ID" value="NZ_BAABAE010000002.1"/>
</dbReference>
<dbReference type="Gene3D" id="1.50.10.10">
    <property type="match status" value="1"/>
</dbReference>
<keyword evidence="1 3" id="KW-0378">Hydrolase</keyword>
<sequence>MDTLEAAWNEIALEADILRRMPAFPIWTDGDSWITAEFDQDERGVLPHHGSWMVGDLPAILWFLASGEDDPEKRTERHDLALTWSTRLANRTATRSFASVSHMFFRGTLVGMAIAGEKNLEPLALAAAKTISDRFLEIGYMKSFGPPEDHEYPFTTVDDVINLTVPLWYAREKGDEELAAAAIAAIHVIADGLIRPDGSTGQVLLFDKDRKPTRVDTYQGYSPDGCWSRGQAWGIYGFATVYRQTGEARFLDIAQSMADYWMDRVQDDPSPIWDFDLPESEPKVRDSFAAGLAYAGLLELAEASDGVRRAELRSYAKHMVEALAIKHVIGKPRGHGIVAGAALDVPHNHGIDSSVIVGDSYFTEAVWRLTASERRSITPRMVPA</sequence>
<name>A0ABP7FFS7_9MICO</name>
<dbReference type="InterPro" id="IPR052369">
    <property type="entry name" value="UG_Glycosaminoglycan_Hydrolase"/>
</dbReference>
<accession>A0ABP7FFS7</accession>
<evidence type="ECO:0000313" key="4">
    <source>
        <dbReference type="Proteomes" id="UP001501004"/>
    </source>
</evidence>
<reference evidence="4" key="1">
    <citation type="journal article" date="2019" name="Int. J. Syst. Evol. Microbiol.">
        <title>The Global Catalogue of Microorganisms (GCM) 10K type strain sequencing project: providing services to taxonomists for standard genome sequencing and annotation.</title>
        <authorList>
            <consortium name="The Broad Institute Genomics Platform"/>
            <consortium name="The Broad Institute Genome Sequencing Center for Infectious Disease"/>
            <person name="Wu L."/>
            <person name="Ma J."/>
        </authorList>
    </citation>
    <scope>NUCLEOTIDE SEQUENCE [LARGE SCALE GENOMIC DNA]</scope>
    <source>
        <strain evidence="4">JCM 16949</strain>
    </source>
</reference>
<proteinExistence type="inferred from homology"/>
<dbReference type="InterPro" id="IPR008928">
    <property type="entry name" value="6-hairpin_glycosidase_sf"/>
</dbReference>
<gene>
    <name evidence="3" type="ORF">GCM10022239_08470</name>
</gene>
<dbReference type="InterPro" id="IPR012341">
    <property type="entry name" value="6hp_glycosidase-like_sf"/>
</dbReference>
<keyword evidence="4" id="KW-1185">Reference proteome</keyword>
<dbReference type="EMBL" id="BAABAE010000002">
    <property type="protein sequence ID" value="GAA3734676.1"/>
    <property type="molecule type" value="Genomic_DNA"/>
</dbReference>
<dbReference type="PANTHER" id="PTHR36845:SF1">
    <property type="entry name" value="HYDROLASE, PUTATIVE (AFU_ORTHOLOGUE AFUA_7G05090)-RELATED"/>
    <property type="match status" value="1"/>
</dbReference>
<comment type="caution">
    <text evidence="3">The sequence shown here is derived from an EMBL/GenBank/DDBJ whole genome shotgun (WGS) entry which is preliminary data.</text>
</comment>
<organism evidence="3 4">
    <name type="scientific">Leifsonella bigeumensis</name>
    <dbReference type="NCBI Taxonomy" id="433643"/>
    <lineage>
        <taxon>Bacteria</taxon>
        <taxon>Bacillati</taxon>
        <taxon>Actinomycetota</taxon>
        <taxon>Actinomycetes</taxon>
        <taxon>Micrococcales</taxon>
        <taxon>Microbacteriaceae</taxon>
        <taxon>Leifsonella</taxon>
    </lineage>
</organism>
<dbReference type="SUPFAM" id="SSF48208">
    <property type="entry name" value="Six-hairpin glycosidases"/>
    <property type="match status" value="1"/>
</dbReference>